<dbReference type="AlphaFoldDB" id="A0A412X6A8"/>
<organism evidence="2 3">
    <name type="scientific">Bacteroides uniformis</name>
    <dbReference type="NCBI Taxonomy" id="820"/>
    <lineage>
        <taxon>Bacteria</taxon>
        <taxon>Pseudomonadati</taxon>
        <taxon>Bacteroidota</taxon>
        <taxon>Bacteroidia</taxon>
        <taxon>Bacteroidales</taxon>
        <taxon>Bacteroidaceae</taxon>
        <taxon>Bacteroides</taxon>
    </lineage>
</organism>
<feature type="domain" description="HTH cro/C1-type" evidence="1">
    <location>
        <begin position="4"/>
        <end position="57"/>
    </location>
</feature>
<comment type="caution">
    <text evidence="2">The sequence shown here is derived from an EMBL/GenBank/DDBJ whole genome shotgun (WGS) entry which is preliminary data.</text>
</comment>
<reference evidence="2 3" key="1">
    <citation type="submission" date="2018-08" db="EMBL/GenBank/DDBJ databases">
        <title>A genome reference for cultivated species of the human gut microbiota.</title>
        <authorList>
            <person name="Zou Y."/>
            <person name="Xue W."/>
            <person name="Luo G."/>
        </authorList>
    </citation>
    <scope>NUCLEOTIDE SEQUENCE [LARGE SCALE GENOMIC DNA]</scope>
    <source>
        <strain evidence="2 3">AF14-42</strain>
    </source>
</reference>
<evidence type="ECO:0000313" key="2">
    <source>
        <dbReference type="EMBL" id="RGV36538.1"/>
    </source>
</evidence>
<dbReference type="InterPro" id="IPR001387">
    <property type="entry name" value="Cro/C1-type_HTH"/>
</dbReference>
<dbReference type="RefSeq" id="WP_117947989.1">
    <property type="nucleotide sequence ID" value="NZ_QRZC01000040.1"/>
</dbReference>
<evidence type="ECO:0000313" key="3">
    <source>
        <dbReference type="Proteomes" id="UP000285343"/>
    </source>
</evidence>
<dbReference type="Proteomes" id="UP000285343">
    <property type="component" value="Unassembled WGS sequence"/>
</dbReference>
<dbReference type="SUPFAM" id="SSF47413">
    <property type="entry name" value="lambda repressor-like DNA-binding domains"/>
    <property type="match status" value="1"/>
</dbReference>
<dbReference type="Pfam" id="PF01381">
    <property type="entry name" value="HTH_3"/>
    <property type="match status" value="1"/>
</dbReference>
<dbReference type="Gene3D" id="1.10.260.40">
    <property type="entry name" value="lambda repressor-like DNA-binding domains"/>
    <property type="match status" value="1"/>
</dbReference>
<name>A0A412X6A8_BACUN</name>
<dbReference type="GO" id="GO:0003677">
    <property type="term" value="F:DNA binding"/>
    <property type="evidence" value="ECO:0007669"/>
    <property type="project" value="InterPro"/>
</dbReference>
<protein>
    <submittedName>
        <fullName evidence="2">XRE family transcriptional regulator</fullName>
    </submittedName>
</protein>
<dbReference type="PROSITE" id="PS50943">
    <property type="entry name" value="HTH_CROC1"/>
    <property type="match status" value="1"/>
</dbReference>
<accession>A0A412X6A8</accession>
<proteinExistence type="predicted"/>
<dbReference type="SMART" id="SM00530">
    <property type="entry name" value="HTH_XRE"/>
    <property type="match status" value="1"/>
</dbReference>
<evidence type="ECO:0000259" key="1">
    <source>
        <dbReference type="PROSITE" id="PS50943"/>
    </source>
</evidence>
<sequence length="58" mass="6480">MNKIKQIREQKGLSRSQVSKASGVWYKNLIDIENGKDVTLSTLRKIAAAMNCEVSDLV</sequence>
<dbReference type="InterPro" id="IPR010982">
    <property type="entry name" value="Lambda_DNA-bd_dom_sf"/>
</dbReference>
<gene>
    <name evidence="2" type="ORF">DWW14_21130</name>
</gene>
<dbReference type="EMBL" id="QRZC01000040">
    <property type="protein sequence ID" value="RGV36538.1"/>
    <property type="molecule type" value="Genomic_DNA"/>
</dbReference>
<dbReference type="CDD" id="cd00093">
    <property type="entry name" value="HTH_XRE"/>
    <property type="match status" value="1"/>
</dbReference>